<evidence type="ECO:0000256" key="1">
    <source>
        <dbReference type="SAM" id="Phobius"/>
    </source>
</evidence>
<evidence type="ECO:0000313" key="5">
    <source>
        <dbReference type="Proteomes" id="UP001196379"/>
    </source>
</evidence>
<evidence type="ECO:0000313" key="4">
    <source>
        <dbReference type="Proteomes" id="UP000732858"/>
    </source>
</evidence>
<dbReference type="EMBL" id="JABULY010000006">
    <property type="protein sequence ID" value="MBV6532230.1"/>
    <property type="molecule type" value="Genomic_DNA"/>
</dbReference>
<feature type="transmembrane region" description="Helical" evidence="1">
    <location>
        <begin position="12"/>
        <end position="33"/>
    </location>
</feature>
<dbReference type="Pfam" id="PF06196">
    <property type="entry name" value="DUF997"/>
    <property type="match status" value="1"/>
</dbReference>
<keyword evidence="1" id="KW-0812">Transmembrane</keyword>
<dbReference type="PANTHER" id="PTHR39174">
    <property type="entry name" value="INNER MEMBRANE PROTEIN-RELATED"/>
    <property type="match status" value="1"/>
</dbReference>
<name>A0A949T6Q3_9PAST</name>
<dbReference type="EMBL" id="JABUMC010000011">
    <property type="protein sequence ID" value="MBV6546902.1"/>
    <property type="molecule type" value="Genomic_DNA"/>
</dbReference>
<proteinExistence type="predicted"/>
<dbReference type="InterPro" id="IPR010398">
    <property type="entry name" value="DUF997"/>
</dbReference>
<reference evidence="3 5" key="1">
    <citation type="journal article" date="2021" name="Mol. Ecol.">
        <title>Polar bear-adapted Ursidibacter maritimus are remarkably conserved after generations in captivity.</title>
        <authorList>
            <person name="Espinosa-Gongora C."/>
            <person name="Hansen M.J."/>
            <person name="Bertelsen M.F."/>
            <person name="Bojesen A.M."/>
        </authorList>
    </citation>
    <scope>NUCLEOTIDE SEQUENCE</scope>
    <source>
        <strain evidence="3">Pb43105x</strain>
        <strain evidence="2 5">Pb43106</strain>
    </source>
</reference>
<evidence type="ECO:0000313" key="3">
    <source>
        <dbReference type="EMBL" id="MBV6546902.1"/>
    </source>
</evidence>
<gene>
    <name evidence="2" type="ORF">HT657_08850</name>
    <name evidence="3" type="ORF">HT672_06330</name>
</gene>
<dbReference type="PANTHER" id="PTHR39174:SF1">
    <property type="entry name" value="INNER MEMBRANE PROTEIN"/>
    <property type="match status" value="1"/>
</dbReference>
<accession>A0A949T6Q3</accession>
<protein>
    <submittedName>
        <fullName evidence="3">DUF997 family protein</fullName>
    </submittedName>
</protein>
<keyword evidence="5" id="KW-1185">Reference proteome</keyword>
<organism evidence="3 4">
    <name type="scientific">Ursidibacter maritimus</name>
    <dbReference type="NCBI Taxonomy" id="1331689"/>
    <lineage>
        <taxon>Bacteria</taxon>
        <taxon>Pseudomonadati</taxon>
        <taxon>Pseudomonadota</taxon>
        <taxon>Gammaproteobacteria</taxon>
        <taxon>Pasteurellales</taxon>
        <taxon>Pasteurellaceae</taxon>
        <taxon>Ursidibacter</taxon>
    </lineage>
</organism>
<sequence length="78" mass="9248">MKNIQQQMAREVRWAFWLTLIYLVGWIVCAYFSPNGRGWLGFPLWFELACVYLPIAFTLLAYGVIKKVYKEIVLDEKQ</sequence>
<dbReference type="GeneID" id="65549506"/>
<dbReference type="AlphaFoldDB" id="A0A949T6Q3"/>
<evidence type="ECO:0000313" key="2">
    <source>
        <dbReference type="EMBL" id="MBV6532230.1"/>
    </source>
</evidence>
<comment type="caution">
    <text evidence="3">The sequence shown here is derived from an EMBL/GenBank/DDBJ whole genome shotgun (WGS) entry which is preliminary data.</text>
</comment>
<dbReference type="Proteomes" id="UP000732858">
    <property type="component" value="Unassembled WGS sequence"/>
</dbReference>
<feature type="transmembrane region" description="Helical" evidence="1">
    <location>
        <begin position="45"/>
        <end position="65"/>
    </location>
</feature>
<keyword evidence="1" id="KW-1133">Transmembrane helix</keyword>
<dbReference type="Proteomes" id="UP001196379">
    <property type="component" value="Unassembled WGS sequence"/>
</dbReference>
<dbReference type="RefSeq" id="WP_198303151.1">
    <property type="nucleotide sequence ID" value="NZ_JABULY010000006.1"/>
</dbReference>
<keyword evidence="1" id="KW-0472">Membrane</keyword>